<organism evidence="3">
    <name type="scientific">bioreactor metagenome</name>
    <dbReference type="NCBI Taxonomy" id="1076179"/>
    <lineage>
        <taxon>unclassified sequences</taxon>
        <taxon>metagenomes</taxon>
        <taxon>ecological metagenomes</taxon>
    </lineage>
</organism>
<gene>
    <name evidence="3" type="ORF">SDC9_128213</name>
</gene>
<evidence type="ECO:0000313" key="3">
    <source>
        <dbReference type="EMBL" id="MPM81161.1"/>
    </source>
</evidence>
<name>A0A645CW75_9ZZZZ</name>
<feature type="transmembrane region" description="Helical" evidence="1">
    <location>
        <begin position="77"/>
        <end position="99"/>
    </location>
</feature>
<dbReference type="InterPro" id="IPR029787">
    <property type="entry name" value="Nucleotide_cyclase"/>
</dbReference>
<dbReference type="InterPro" id="IPR043128">
    <property type="entry name" value="Rev_trsase/Diguanyl_cyclase"/>
</dbReference>
<dbReference type="EMBL" id="VSSQ01030585">
    <property type="protein sequence ID" value="MPM81161.1"/>
    <property type="molecule type" value="Genomic_DNA"/>
</dbReference>
<evidence type="ECO:0000256" key="1">
    <source>
        <dbReference type="SAM" id="Phobius"/>
    </source>
</evidence>
<reference evidence="3" key="1">
    <citation type="submission" date="2019-08" db="EMBL/GenBank/DDBJ databases">
        <authorList>
            <person name="Kucharzyk K."/>
            <person name="Murdoch R.W."/>
            <person name="Higgins S."/>
            <person name="Loffler F."/>
        </authorList>
    </citation>
    <scope>NUCLEOTIDE SEQUENCE</scope>
</reference>
<dbReference type="PROSITE" id="PS50887">
    <property type="entry name" value="GGDEF"/>
    <property type="match status" value="1"/>
</dbReference>
<keyword evidence="1" id="KW-0472">Membrane</keyword>
<evidence type="ECO:0000259" key="2">
    <source>
        <dbReference type="PROSITE" id="PS50887"/>
    </source>
</evidence>
<dbReference type="NCBIfam" id="TIGR00254">
    <property type="entry name" value="GGDEF"/>
    <property type="match status" value="1"/>
</dbReference>
<dbReference type="InterPro" id="IPR000160">
    <property type="entry name" value="GGDEF_dom"/>
</dbReference>
<dbReference type="AlphaFoldDB" id="A0A645CW75"/>
<comment type="caution">
    <text evidence="3">The sequence shown here is derived from an EMBL/GenBank/DDBJ whole genome shotgun (WGS) entry which is preliminary data.</text>
</comment>
<feature type="domain" description="GGDEF" evidence="2">
    <location>
        <begin position="145"/>
        <end position="269"/>
    </location>
</feature>
<sequence length="269" mass="30731">MVFIMAIIVVVLLYAPSIGFLNMFIPAALVIFNIILTYNIGLQRGLMVGLILTFSYGTYILYETIVINRIYEVSFAYISWLFFYPLSSLLSGKLAATVADYKRELASKKKLERLVTIDTSTGFYNQQGFFKKLDEEFLRAKRYKTYFSILIIKICNFDQLVIIYGELDSIKILQTVANKVVEQTRCSDIKSIIENNMLSIVLNETNEDGAKVVVEKLHQVLDSISIDIRGVRKVIRIKPSIGISGIRESDSDSFQIYTRAKEELNYDKC</sequence>
<protein>
    <recommendedName>
        <fullName evidence="2">GGDEF domain-containing protein</fullName>
    </recommendedName>
</protein>
<feature type="transmembrane region" description="Helical" evidence="1">
    <location>
        <begin position="6"/>
        <end position="36"/>
    </location>
</feature>
<feature type="transmembrane region" description="Helical" evidence="1">
    <location>
        <begin position="48"/>
        <end position="71"/>
    </location>
</feature>
<accession>A0A645CW75</accession>
<dbReference type="SUPFAM" id="SSF55073">
    <property type="entry name" value="Nucleotide cyclase"/>
    <property type="match status" value="1"/>
</dbReference>
<keyword evidence="1" id="KW-0812">Transmembrane</keyword>
<proteinExistence type="predicted"/>
<dbReference type="Gene3D" id="3.30.70.270">
    <property type="match status" value="1"/>
</dbReference>
<dbReference type="Pfam" id="PF00990">
    <property type="entry name" value="GGDEF"/>
    <property type="match status" value="1"/>
</dbReference>
<dbReference type="SMART" id="SM00267">
    <property type="entry name" value="GGDEF"/>
    <property type="match status" value="1"/>
</dbReference>
<keyword evidence="1" id="KW-1133">Transmembrane helix</keyword>